<organism evidence="2 3">
    <name type="scientific">Pseudomonas turukhanskensis</name>
    <dbReference type="NCBI Taxonomy" id="1806536"/>
    <lineage>
        <taxon>Bacteria</taxon>
        <taxon>Pseudomonadati</taxon>
        <taxon>Pseudomonadota</taxon>
        <taxon>Gammaproteobacteria</taxon>
        <taxon>Pseudomonadales</taxon>
        <taxon>Pseudomonadaceae</taxon>
        <taxon>Pseudomonas</taxon>
    </lineage>
</organism>
<dbReference type="EMBL" id="BSFN01000002">
    <property type="protein sequence ID" value="GLK87835.1"/>
    <property type="molecule type" value="Genomic_DNA"/>
</dbReference>
<dbReference type="AlphaFoldDB" id="A0A9W6NEL5"/>
<evidence type="ECO:0000256" key="1">
    <source>
        <dbReference type="SAM" id="Phobius"/>
    </source>
</evidence>
<accession>A0A9W6NEL5</accession>
<comment type="caution">
    <text evidence="2">The sequence shown here is derived from an EMBL/GenBank/DDBJ whole genome shotgun (WGS) entry which is preliminary data.</text>
</comment>
<dbReference type="RefSeq" id="WP_271194085.1">
    <property type="nucleotide sequence ID" value="NZ_BSFN01000002.1"/>
</dbReference>
<keyword evidence="1" id="KW-0812">Transmembrane</keyword>
<keyword evidence="1" id="KW-0472">Membrane</keyword>
<feature type="transmembrane region" description="Helical" evidence="1">
    <location>
        <begin position="15"/>
        <end position="34"/>
    </location>
</feature>
<reference evidence="2" key="1">
    <citation type="journal article" date="2014" name="Int. J. Syst. Evol. Microbiol.">
        <title>Complete genome sequence of Corynebacterium casei LMG S-19264T (=DSM 44701T), isolated from a smear-ripened cheese.</title>
        <authorList>
            <consortium name="US DOE Joint Genome Institute (JGI-PGF)"/>
            <person name="Walter F."/>
            <person name="Albersmeier A."/>
            <person name="Kalinowski J."/>
            <person name="Ruckert C."/>
        </authorList>
    </citation>
    <scope>NUCLEOTIDE SEQUENCE</scope>
    <source>
        <strain evidence="2">VKM B-2935</strain>
    </source>
</reference>
<dbReference type="Proteomes" id="UP001143328">
    <property type="component" value="Unassembled WGS sequence"/>
</dbReference>
<evidence type="ECO:0000313" key="2">
    <source>
        <dbReference type="EMBL" id="GLK87835.1"/>
    </source>
</evidence>
<proteinExistence type="predicted"/>
<keyword evidence="1" id="KW-1133">Transmembrane helix</keyword>
<keyword evidence="3" id="KW-1185">Reference proteome</keyword>
<evidence type="ECO:0000313" key="3">
    <source>
        <dbReference type="Proteomes" id="UP001143328"/>
    </source>
</evidence>
<sequence>MSLQALFSLALSHPAQSINALALFFAVAGSWLLIATRIRQRRAIAGLVVESEGAEAELSTLDTSTQQLNRFFTRFGYACLAIGLMVSWFSTQF</sequence>
<protein>
    <submittedName>
        <fullName evidence="2">Uncharacterized protein</fullName>
    </submittedName>
</protein>
<name>A0A9W6NEL5_9PSED</name>
<reference evidence="2" key="2">
    <citation type="submission" date="2023-01" db="EMBL/GenBank/DDBJ databases">
        <authorList>
            <person name="Sun Q."/>
            <person name="Evtushenko L."/>
        </authorList>
    </citation>
    <scope>NUCLEOTIDE SEQUENCE</scope>
    <source>
        <strain evidence="2">VKM B-2935</strain>
    </source>
</reference>
<feature type="transmembrane region" description="Helical" evidence="1">
    <location>
        <begin position="71"/>
        <end position="90"/>
    </location>
</feature>
<gene>
    <name evidence="2" type="ORF">GCM10017655_08970</name>
</gene>